<dbReference type="Proteomes" id="UP000076858">
    <property type="component" value="Unassembled WGS sequence"/>
</dbReference>
<dbReference type="AlphaFoldDB" id="A0A0P6CTG8"/>
<dbReference type="EMBL" id="LRGB01002860">
    <property type="protein sequence ID" value="KZS05907.1"/>
    <property type="molecule type" value="Genomic_DNA"/>
</dbReference>
<gene>
    <name evidence="1" type="ORF">APZ42_030922</name>
</gene>
<proteinExistence type="predicted"/>
<sequence length="83" mass="9889">MSKSRRTEVDHWLLFLKKFMISFSKHVLGMVIVILQDTGNYFVRRMCCNSFCEHVCHVKSRYAKSYQCFDIILPPRNVHYNGN</sequence>
<evidence type="ECO:0000313" key="2">
    <source>
        <dbReference type="Proteomes" id="UP000076858"/>
    </source>
</evidence>
<name>A0A0P6CTG8_9CRUS</name>
<accession>A0A0P6CTG8</accession>
<protein>
    <submittedName>
        <fullName evidence="1">Uncharacterized protein</fullName>
    </submittedName>
</protein>
<reference evidence="1 2" key="1">
    <citation type="submission" date="2016-03" db="EMBL/GenBank/DDBJ databases">
        <title>EvidentialGene: Evidence-directed Construction of Genes on Genomes.</title>
        <authorList>
            <person name="Gilbert D.G."/>
            <person name="Choi J.-H."/>
            <person name="Mockaitis K."/>
            <person name="Colbourne J."/>
            <person name="Pfrender M."/>
        </authorList>
    </citation>
    <scope>NUCLEOTIDE SEQUENCE [LARGE SCALE GENOMIC DNA]</scope>
    <source>
        <strain evidence="1 2">Xinb3</strain>
        <tissue evidence="1">Complete organism</tissue>
    </source>
</reference>
<evidence type="ECO:0000313" key="1">
    <source>
        <dbReference type="EMBL" id="KZS05907.1"/>
    </source>
</evidence>
<comment type="caution">
    <text evidence="1">The sequence shown here is derived from an EMBL/GenBank/DDBJ whole genome shotgun (WGS) entry which is preliminary data.</text>
</comment>
<organism evidence="1 2">
    <name type="scientific">Daphnia magna</name>
    <dbReference type="NCBI Taxonomy" id="35525"/>
    <lineage>
        <taxon>Eukaryota</taxon>
        <taxon>Metazoa</taxon>
        <taxon>Ecdysozoa</taxon>
        <taxon>Arthropoda</taxon>
        <taxon>Crustacea</taxon>
        <taxon>Branchiopoda</taxon>
        <taxon>Diplostraca</taxon>
        <taxon>Cladocera</taxon>
        <taxon>Anomopoda</taxon>
        <taxon>Daphniidae</taxon>
        <taxon>Daphnia</taxon>
    </lineage>
</organism>
<keyword evidence="2" id="KW-1185">Reference proteome</keyword>